<dbReference type="Proteomes" id="UP000054270">
    <property type="component" value="Unassembled WGS sequence"/>
</dbReference>
<dbReference type="STRING" id="945553.A0A0D2LHX4"/>
<gene>
    <name evidence="4" type="ORF">HYPSUDRAFT_35802</name>
</gene>
<dbReference type="InterPro" id="IPR003439">
    <property type="entry name" value="ABC_transporter-like_ATP-bd"/>
</dbReference>
<evidence type="ECO:0000313" key="5">
    <source>
        <dbReference type="Proteomes" id="UP000054270"/>
    </source>
</evidence>
<dbReference type="GO" id="GO:0016887">
    <property type="term" value="F:ATP hydrolysis activity"/>
    <property type="evidence" value="ECO:0007669"/>
    <property type="project" value="InterPro"/>
</dbReference>
<keyword evidence="2" id="KW-0067">ATP-binding</keyword>
<evidence type="ECO:0000256" key="2">
    <source>
        <dbReference type="ARBA" id="ARBA00022840"/>
    </source>
</evidence>
<evidence type="ECO:0000259" key="3">
    <source>
        <dbReference type="PROSITE" id="PS50893"/>
    </source>
</evidence>
<dbReference type="OrthoDB" id="6593433at2759"/>
<dbReference type="OMA" id="TMSIYEN"/>
<protein>
    <recommendedName>
        <fullName evidence="3">ABC transporter domain-containing protein</fullName>
    </recommendedName>
</protein>
<dbReference type="InterPro" id="IPR003593">
    <property type="entry name" value="AAA+_ATPase"/>
</dbReference>
<name>A0A0D2LHX4_HYPSF</name>
<dbReference type="EMBL" id="KN817525">
    <property type="protein sequence ID" value="KJA27202.1"/>
    <property type="molecule type" value="Genomic_DNA"/>
</dbReference>
<dbReference type="PROSITE" id="PS50893">
    <property type="entry name" value="ABC_TRANSPORTER_2"/>
    <property type="match status" value="1"/>
</dbReference>
<dbReference type="Pfam" id="PF00005">
    <property type="entry name" value="ABC_tran"/>
    <property type="match status" value="1"/>
</dbReference>
<sequence length="254" mass="27712">MSKVVLELMKISCSLEKGVDIFTDVNLSVNEGDVLVLQGRSGSGKSTLLKCIANLAAHSGDIVFHGKTPQECRGRVPGYRTRVMYVPQRPSLLPDTPSDFLSAVSRLQSRQASAQEKGENRTEHILKRAVSVGRAWGIPPELWTRDWMKLSGGEGQRILIAAALSLNTAEVLLLDEPTSALDAETSLQVEDFILDKIQSAEESLKAVIWITHSAEQSKRVGTRFLNLSAGSCFETDDYNPPLSAFPTTVKGKGM</sequence>
<dbReference type="SUPFAM" id="SSF52540">
    <property type="entry name" value="P-loop containing nucleoside triphosphate hydrolases"/>
    <property type="match status" value="1"/>
</dbReference>
<dbReference type="PANTHER" id="PTHR43119:SF1">
    <property type="entry name" value="ABC TRANSPORTER DOMAIN-CONTAINING PROTEIN"/>
    <property type="match status" value="1"/>
</dbReference>
<proteinExistence type="predicted"/>
<keyword evidence="1" id="KW-0547">Nucleotide-binding</keyword>
<evidence type="ECO:0000313" key="4">
    <source>
        <dbReference type="EMBL" id="KJA27202.1"/>
    </source>
</evidence>
<reference evidence="5" key="1">
    <citation type="submission" date="2014-04" db="EMBL/GenBank/DDBJ databases">
        <title>Evolutionary Origins and Diversification of the Mycorrhizal Mutualists.</title>
        <authorList>
            <consortium name="DOE Joint Genome Institute"/>
            <consortium name="Mycorrhizal Genomics Consortium"/>
            <person name="Kohler A."/>
            <person name="Kuo A."/>
            <person name="Nagy L.G."/>
            <person name="Floudas D."/>
            <person name="Copeland A."/>
            <person name="Barry K.W."/>
            <person name="Cichocki N."/>
            <person name="Veneault-Fourrey C."/>
            <person name="LaButti K."/>
            <person name="Lindquist E.A."/>
            <person name="Lipzen A."/>
            <person name="Lundell T."/>
            <person name="Morin E."/>
            <person name="Murat C."/>
            <person name="Riley R."/>
            <person name="Ohm R."/>
            <person name="Sun H."/>
            <person name="Tunlid A."/>
            <person name="Henrissat B."/>
            <person name="Grigoriev I.V."/>
            <person name="Hibbett D.S."/>
            <person name="Martin F."/>
        </authorList>
    </citation>
    <scope>NUCLEOTIDE SEQUENCE [LARGE SCALE GENOMIC DNA]</scope>
    <source>
        <strain evidence="5">FD-334 SS-4</strain>
    </source>
</reference>
<accession>A0A0D2LHX4</accession>
<keyword evidence="5" id="KW-1185">Reference proteome</keyword>
<feature type="domain" description="ABC transporter" evidence="3">
    <location>
        <begin position="6"/>
        <end position="254"/>
    </location>
</feature>
<evidence type="ECO:0000256" key="1">
    <source>
        <dbReference type="ARBA" id="ARBA00022741"/>
    </source>
</evidence>
<dbReference type="SMART" id="SM00382">
    <property type="entry name" value="AAA"/>
    <property type="match status" value="1"/>
</dbReference>
<dbReference type="PANTHER" id="PTHR43119">
    <property type="entry name" value="ABC TRANSPORT PROTEIN ATP-BINDING COMPONENT-RELATED"/>
    <property type="match status" value="1"/>
</dbReference>
<dbReference type="InterPro" id="IPR027417">
    <property type="entry name" value="P-loop_NTPase"/>
</dbReference>
<organism evidence="4 5">
    <name type="scientific">Hypholoma sublateritium (strain FD-334 SS-4)</name>
    <dbReference type="NCBI Taxonomy" id="945553"/>
    <lineage>
        <taxon>Eukaryota</taxon>
        <taxon>Fungi</taxon>
        <taxon>Dikarya</taxon>
        <taxon>Basidiomycota</taxon>
        <taxon>Agaricomycotina</taxon>
        <taxon>Agaricomycetes</taxon>
        <taxon>Agaricomycetidae</taxon>
        <taxon>Agaricales</taxon>
        <taxon>Agaricineae</taxon>
        <taxon>Strophariaceae</taxon>
        <taxon>Hypholoma</taxon>
    </lineage>
</organism>
<dbReference type="GO" id="GO:0005524">
    <property type="term" value="F:ATP binding"/>
    <property type="evidence" value="ECO:0007669"/>
    <property type="project" value="UniProtKB-KW"/>
</dbReference>
<dbReference type="Gene3D" id="3.40.50.300">
    <property type="entry name" value="P-loop containing nucleotide triphosphate hydrolases"/>
    <property type="match status" value="1"/>
</dbReference>
<dbReference type="AlphaFoldDB" id="A0A0D2LHX4"/>